<dbReference type="EMBL" id="AP005578">
    <property type="protein sequence ID" value="BAD19913.1"/>
    <property type="molecule type" value="Genomic_DNA"/>
</dbReference>
<evidence type="ECO:0000313" key="3">
    <source>
        <dbReference type="Proteomes" id="UP000000763"/>
    </source>
</evidence>
<sequence>MAVRCRCRWPSGRFVAAALRARTTAGCRLPLVPAAVDLGRRIGLSLHPGRPCVRTRGRHVGAPSAPRGALARVSVDLVHEFFLVLHASM</sequence>
<gene>
    <name evidence="2" type="ORF">OJ1116_H10.11</name>
    <name evidence="1" type="ORF">OJ1695_A02.32</name>
</gene>
<protein>
    <submittedName>
        <fullName evidence="1">Uncharacterized protein</fullName>
    </submittedName>
</protein>
<reference evidence="2" key="1">
    <citation type="submission" date="2002-07" db="EMBL/GenBank/DDBJ databases">
        <title>Oryza sativa nipponbare(GA3) genomic DNA, chromosome 9, BAC clone:OJ1116_H10.</title>
        <authorList>
            <person name="Sasaki T."/>
            <person name="Matsumoto T."/>
            <person name="Hattori M."/>
            <person name="Sakaki Y."/>
            <person name="Katayose Y."/>
        </authorList>
    </citation>
    <scope>NUCLEOTIDE SEQUENCE</scope>
</reference>
<dbReference type="Proteomes" id="UP000000763">
    <property type="component" value="Chromosome 9"/>
</dbReference>
<reference evidence="1" key="2">
    <citation type="submission" date="2002-07" db="EMBL/GenBank/DDBJ databases">
        <title>Oryza sativa nipponbare(GA3) genomic DNA, chromosome 9, BAC clone:OJ1695_A02.</title>
        <authorList>
            <person name="Sasaki T."/>
            <person name="Matsumoto T."/>
            <person name="Hattori M."/>
            <person name="Sakaki Y."/>
            <person name="Katayose Y."/>
        </authorList>
    </citation>
    <scope>NUCLEOTIDE SEQUENCE</scope>
</reference>
<proteinExistence type="predicted"/>
<dbReference type="EMBL" id="AP005553">
    <property type="protein sequence ID" value="BAD22215.1"/>
    <property type="molecule type" value="Genomic_DNA"/>
</dbReference>
<evidence type="ECO:0000313" key="1">
    <source>
        <dbReference type="EMBL" id="BAD19913.1"/>
    </source>
</evidence>
<reference evidence="3" key="4">
    <citation type="journal article" date="2008" name="Nucleic Acids Res.">
        <title>The rice annotation project database (RAP-DB): 2008 update.</title>
        <authorList>
            <consortium name="The rice annotation project (RAP)"/>
        </authorList>
    </citation>
    <scope>GENOME REANNOTATION</scope>
    <source>
        <strain evidence="3">cv. Nipponbare</strain>
    </source>
</reference>
<reference evidence="3" key="3">
    <citation type="journal article" date="2005" name="Nature">
        <title>The map-based sequence of the rice genome.</title>
        <authorList>
            <consortium name="International rice genome sequencing project (IRGSP)"/>
            <person name="Matsumoto T."/>
            <person name="Wu J."/>
            <person name="Kanamori H."/>
            <person name="Katayose Y."/>
            <person name="Fujisawa M."/>
            <person name="Namiki N."/>
            <person name="Mizuno H."/>
            <person name="Yamamoto K."/>
            <person name="Antonio B.A."/>
            <person name="Baba T."/>
            <person name="Sakata K."/>
            <person name="Nagamura Y."/>
            <person name="Aoki H."/>
            <person name="Arikawa K."/>
            <person name="Arita K."/>
            <person name="Bito T."/>
            <person name="Chiden Y."/>
            <person name="Fujitsuka N."/>
            <person name="Fukunaka R."/>
            <person name="Hamada M."/>
            <person name="Harada C."/>
            <person name="Hayashi A."/>
            <person name="Hijishita S."/>
            <person name="Honda M."/>
            <person name="Hosokawa S."/>
            <person name="Ichikawa Y."/>
            <person name="Idonuma A."/>
            <person name="Iijima M."/>
            <person name="Ikeda M."/>
            <person name="Ikeno M."/>
            <person name="Ito K."/>
            <person name="Ito S."/>
            <person name="Ito T."/>
            <person name="Ito Y."/>
            <person name="Ito Y."/>
            <person name="Iwabuchi A."/>
            <person name="Kamiya K."/>
            <person name="Karasawa W."/>
            <person name="Kurita K."/>
            <person name="Katagiri S."/>
            <person name="Kikuta A."/>
            <person name="Kobayashi H."/>
            <person name="Kobayashi N."/>
            <person name="Machita K."/>
            <person name="Maehara T."/>
            <person name="Masukawa M."/>
            <person name="Mizubayashi T."/>
            <person name="Mukai Y."/>
            <person name="Nagasaki H."/>
            <person name="Nagata Y."/>
            <person name="Naito S."/>
            <person name="Nakashima M."/>
            <person name="Nakama Y."/>
            <person name="Nakamichi Y."/>
            <person name="Nakamura M."/>
            <person name="Meguro A."/>
            <person name="Negishi M."/>
            <person name="Ohta I."/>
            <person name="Ohta T."/>
            <person name="Okamoto M."/>
            <person name="Ono N."/>
            <person name="Saji S."/>
            <person name="Sakaguchi M."/>
            <person name="Sakai K."/>
            <person name="Shibata M."/>
            <person name="Shimokawa T."/>
            <person name="Song J."/>
            <person name="Takazaki Y."/>
            <person name="Terasawa K."/>
            <person name="Tsugane M."/>
            <person name="Tsuji K."/>
            <person name="Ueda S."/>
            <person name="Waki K."/>
            <person name="Yamagata H."/>
            <person name="Yamamoto M."/>
            <person name="Yamamoto S."/>
            <person name="Yamane H."/>
            <person name="Yoshiki S."/>
            <person name="Yoshihara R."/>
            <person name="Yukawa K."/>
            <person name="Zhong H."/>
            <person name="Yano M."/>
            <person name="Yuan Q."/>
            <person name="Ouyang S."/>
            <person name="Liu J."/>
            <person name="Jones K.M."/>
            <person name="Gansberger K."/>
            <person name="Moffat K."/>
            <person name="Hill J."/>
            <person name="Bera J."/>
            <person name="Fadrosh D."/>
            <person name="Jin S."/>
            <person name="Johri S."/>
            <person name="Kim M."/>
            <person name="Overton L."/>
            <person name="Reardon M."/>
            <person name="Tsitrin T."/>
            <person name="Vuong H."/>
            <person name="Weaver B."/>
            <person name="Ciecko A."/>
            <person name="Tallon L."/>
            <person name="Jackson J."/>
            <person name="Pai G."/>
            <person name="Aken S.V."/>
            <person name="Utterback T."/>
            <person name="Reidmuller S."/>
            <person name="Feldblyum T."/>
            <person name="Hsiao J."/>
            <person name="Zismann V."/>
            <person name="Iobst S."/>
            <person name="de Vazeille A.R."/>
            <person name="Buell C.R."/>
            <person name="Ying K."/>
            <person name="Li Y."/>
            <person name="Lu T."/>
            <person name="Huang Y."/>
            <person name="Zhao Q."/>
            <person name="Feng Q."/>
            <person name="Zhang L."/>
            <person name="Zhu J."/>
            <person name="Weng Q."/>
            <person name="Mu J."/>
            <person name="Lu Y."/>
            <person name="Fan D."/>
            <person name="Liu Y."/>
            <person name="Guan J."/>
            <person name="Zhang Y."/>
            <person name="Yu S."/>
            <person name="Liu X."/>
            <person name="Zhang Y."/>
            <person name="Hong G."/>
            <person name="Han B."/>
            <person name="Choisne N."/>
            <person name="Demange N."/>
            <person name="Orjeda G."/>
            <person name="Samain S."/>
            <person name="Cattolico L."/>
            <person name="Pelletier E."/>
            <person name="Couloux A."/>
            <person name="Segurens B."/>
            <person name="Wincker P."/>
            <person name="D'Hont A."/>
            <person name="Scarpelli C."/>
            <person name="Weissenbach J."/>
            <person name="Salanoubat M."/>
            <person name="Quetier F."/>
            <person name="Yu Y."/>
            <person name="Kim H.R."/>
            <person name="Rambo T."/>
            <person name="Currie J."/>
            <person name="Collura K."/>
            <person name="Luo M."/>
            <person name="Yang T."/>
            <person name="Ammiraju J.S.S."/>
            <person name="Engler F."/>
            <person name="Soderlund C."/>
            <person name="Wing R.A."/>
            <person name="Palmer L.E."/>
            <person name="de la Bastide M."/>
            <person name="Spiegel L."/>
            <person name="Nascimento L."/>
            <person name="Zutavern T."/>
            <person name="O'Shaughnessy A."/>
            <person name="Dike S."/>
            <person name="Dedhia N."/>
            <person name="Preston R."/>
            <person name="Balija V."/>
            <person name="McCombie W.R."/>
            <person name="Chow T."/>
            <person name="Chen H."/>
            <person name="Chung M."/>
            <person name="Chen C."/>
            <person name="Shaw J."/>
            <person name="Wu H."/>
            <person name="Hsiao K."/>
            <person name="Chao Y."/>
            <person name="Chu M."/>
            <person name="Cheng C."/>
            <person name="Hour A."/>
            <person name="Lee P."/>
            <person name="Lin S."/>
            <person name="Lin Y."/>
            <person name="Liou J."/>
            <person name="Liu S."/>
            <person name="Hsing Y."/>
            <person name="Raghuvanshi S."/>
            <person name="Mohanty A."/>
            <person name="Bharti A.K."/>
            <person name="Gaur A."/>
            <person name="Gupta V."/>
            <person name="Kumar D."/>
            <person name="Ravi V."/>
            <person name="Vij S."/>
            <person name="Kapur A."/>
            <person name="Khurana P."/>
            <person name="Khurana P."/>
            <person name="Khurana J.P."/>
            <person name="Tyagi A.K."/>
            <person name="Gaikwad K."/>
            <person name="Singh A."/>
            <person name="Dalal V."/>
            <person name="Srivastava S."/>
            <person name="Dixit A."/>
            <person name="Pal A.K."/>
            <person name="Ghazi I.A."/>
            <person name="Yadav M."/>
            <person name="Pandit A."/>
            <person name="Bhargava A."/>
            <person name="Sureshbabu K."/>
            <person name="Batra K."/>
            <person name="Sharma T.R."/>
            <person name="Mohapatra T."/>
            <person name="Singh N.K."/>
            <person name="Messing J."/>
            <person name="Nelson A.B."/>
            <person name="Fuks G."/>
            <person name="Kavchok S."/>
            <person name="Keizer G."/>
            <person name="Linton E."/>
            <person name="Llaca V."/>
            <person name="Song R."/>
            <person name="Tanyolac B."/>
            <person name="Young S."/>
            <person name="Ho-Il K."/>
            <person name="Hahn J.H."/>
            <person name="Sangsakoo G."/>
            <person name="Vanavichit A."/>
            <person name="de Mattos Luiz.A.T."/>
            <person name="Zimmer P.D."/>
            <person name="Malone G."/>
            <person name="Dellagostin O."/>
            <person name="de Oliveira A.C."/>
            <person name="Bevan M."/>
            <person name="Bancroft I."/>
            <person name="Minx P."/>
            <person name="Cordum H."/>
            <person name="Wilson R."/>
            <person name="Cheng Z."/>
            <person name="Jin W."/>
            <person name="Jiang J."/>
            <person name="Leong S.A."/>
            <person name="Iwama H."/>
            <person name="Gojobori T."/>
            <person name="Itoh T."/>
            <person name="Niimura Y."/>
            <person name="Fujii Y."/>
            <person name="Habara T."/>
            <person name="Sakai H."/>
            <person name="Sato Y."/>
            <person name="Wilson G."/>
            <person name="Kumar K."/>
            <person name="McCouch S."/>
            <person name="Juretic N."/>
            <person name="Hoen D."/>
            <person name="Wright S."/>
            <person name="Bruskiewich R."/>
            <person name="Bureau T."/>
            <person name="Miyao A."/>
            <person name="Hirochika H."/>
            <person name="Nishikawa T."/>
            <person name="Kadowaki K."/>
            <person name="Sugiura M."/>
            <person name="Burr B."/>
            <person name="Sasaki T."/>
        </authorList>
    </citation>
    <scope>NUCLEOTIDE SEQUENCE [LARGE SCALE GENOMIC DNA]</scope>
    <source>
        <strain evidence="3">cv. Nipponbare</strain>
    </source>
</reference>
<evidence type="ECO:0000313" key="2">
    <source>
        <dbReference type="EMBL" id="BAD22215.1"/>
    </source>
</evidence>
<accession>Q6K472</accession>
<dbReference type="AlphaFoldDB" id="Q6K472"/>
<organism evidence="1 3">
    <name type="scientific">Oryza sativa subsp. japonica</name>
    <name type="common">Rice</name>
    <dbReference type="NCBI Taxonomy" id="39947"/>
    <lineage>
        <taxon>Eukaryota</taxon>
        <taxon>Viridiplantae</taxon>
        <taxon>Streptophyta</taxon>
        <taxon>Embryophyta</taxon>
        <taxon>Tracheophyta</taxon>
        <taxon>Spermatophyta</taxon>
        <taxon>Magnoliopsida</taxon>
        <taxon>Liliopsida</taxon>
        <taxon>Poales</taxon>
        <taxon>Poaceae</taxon>
        <taxon>BOP clade</taxon>
        <taxon>Oryzoideae</taxon>
        <taxon>Oryzeae</taxon>
        <taxon>Oryzinae</taxon>
        <taxon>Oryza</taxon>
        <taxon>Oryza sativa</taxon>
    </lineage>
</organism>
<name>Q6K472_ORYSJ</name>